<evidence type="ECO:0000313" key="6">
    <source>
        <dbReference type="EMBL" id="KAL3776390.1"/>
    </source>
</evidence>
<proteinExistence type="predicted"/>
<evidence type="ECO:0000259" key="5">
    <source>
        <dbReference type="PROSITE" id="PS50072"/>
    </source>
</evidence>
<dbReference type="PROSITE" id="PS50072">
    <property type="entry name" value="CSA_PPIASE_2"/>
    <property type="match status" value="1"/>
</dbReference>
<evidence type="ECO:0000313" key="7">
    <source>
        <dbReference type="Proteomes" id="UP001530315"/>
    </source>
</evidence>
<evidence type="ECO:0000256" key="1">
    <source>
        <dbReference type="ARBA" id="ARBA00013194"/>
    </source>
</evidence>
<dbReference type="Gene3D" id="2.40.100.10">
    <property type="entry name" value="Cyclophilin-like"/>
    <property type="match status" value="1"/>
</dbReference>
<protein>
    <recommendedName>
        <fullName evidence="1">peptidylprolyl isomerase</fullName>
        <ecNumber evidence="1">5.2.1.8</ecNumber>
    </recommendedName>
</protein>
<keyword evidence="4" id="KW-1133">Transmembrane helix</keyword>
<gene>
    <name evidence="6" type="ORF">ACHAW5_011056</name>
</gene>
<evidence type="ECO:0000256" key="2">
    <source>
        <dbReference type="ARBA" id="ARBA00023110"/>
    </source>
</evidence>
<dbReference type="InterPro" id="IPR044665">
    <property type="entry name" value="E_coli_cyclophilin_A-like"/>
</dbReference>
<keyword evidence="7" id="KW-1185">Reference proteome</keyword>
<feature type="transmembrane region" description="Helical" evidence="4">
    <location>
        <begin position="16"/>
        <end position="34"/>
    </location>
</feature>
<reference evidence="6 7" key="1">
    <citation type="submission" date="2024-10" db="EMBL/GenBank/DDBJ databases">
        <title>Updated reference genomes for cyclostephanoid diatoms.</title>
        <authorList>
            <person name="Roberts W.R."/>
            <person name="Alverson A.J."/>
        </authorList>
    </citation>
    <scope>NUCLEOTIDE SEQUENCE [LARGE SCALE GENOMIC DNA]</scope>
    <source>
        <strain evidence="6 7">AJA276-08</strain>
    </source>
</reference>
<dbReference type="SUPFAM" id="SSF50891">
    <property type="entry name" value="Cyclophilin-like"/>
    <property type="match status" value="1"/>
</dbReference>
<dbReference type="Proteomes" id="UP001530315">
    <property type="component" value="Unassembled WGS sequence"/>
</dbReference>
<dbReference type="EMBL" id="JALLAZ020001356">
    <property type="protein sequence ID" value="KAL3776390.1"/>
    <property type="molecule type" value="Genomic_DNA"/>
</dbReference>
<keyword evidence="3" id="KW-0413">Isomerase</keyword>
<dbReference type="AlphaFoldDB" id="A0ABD3NKI9"/>
<dbReference type="Pfam" id="PF00160">
    <property type="entry name" value="Pro_isomerase"/>
    <property type="match status" value="1"/>
</dbReference>
<dbReference type="InterPro" id="IPR002130">
    <property type="entry name" value="Cyclophilin-type_PPIase_dom"/>
</dbReference>
<name>A0ABD3NKI9_9STRA</name>
<keyword evidence="4" id="KW-0472">Membrane</keyword>
<sequence length="263" mass="29027">MVGVKGNNGKAARTNISLQILAAIAVAAVLVVSLKTFSTSPWHGKAALEDDQQGHLRRPQPPKTMAKSAEVAVAPLIDKADKNAVVEDPNLVQFVFGNLDGEEGHDGEVVVRRRPEWAPIGVARIKELTLDSFWNDCCAFRVLPNFVVQLGIHGDPEKQKKWRTQKIADDPVKASNERGTVTFAMAGAGTRTTQIFFNKIDNSRLDKENFAPFGEVISGMEVIDRIYEGYGEKPDQGKIQQSGNAYLEKNYPKMSYIRSAKFI</sequence>
<organism evidence="6 7">
    <name type="scientific">Stephanodiscus triporus</name>
    <dbReference type="NCBI Taxonomy" id="2934178"/>
    <lineage>
        <taxon>Eukaryota</taxon>
        <taxon>Sar</taxon>
        <taxon>Stramenopiles</taxon>
        <taxon>Ochrophyta</taxon>
        <taxon>Bacillariophyta</taxon>
        <taxon>Coscinodiscophyceae</taxon>
        <taxon>Thalassiosirophycidae</taxon>
        <taxon>Stephanodiscales</taxon>
        <taxon>Stephanodiscaceae</taxon>
        <taxon>Stephanodiscus</taxon>
    </lineage>
</organism>
<keyword evidence="2" id="KW-0697">Rotamase</keyword>
<evidence type="ECO:0000256" key="4">
    <source>
        <dbReference type="SAM" id="Phobius"/>
    </source>
</evidence>
<comment type="caution">
    <text evidence="6">The sequence shown here is derived from an EMBL/GenBank/DDBJ whole genome shotgun (WGS) entry which is preliminary data.</text>
</comment>
<dbReference type="InterPro" id="IPR029000">
    <property type="entry name" value="Cyclophilin-like_dom_sf"/>
</dbReference>
<feature type="domain" description="PPIase cyclophilin-type" evidence="5">
    <location>
        <begin position="96"/>
        <end position="226"/>
    </location>
</feature>
<dbReference type="PANTHER" id="PTHR43246">
    <property type="entry name" value="PEPTIDYL-PROLYL CIS-TRANS ISOMERASE CYP38, CHLOROPLASTIC"/>
    <property type="match status" value="1"/>
</dbReference>
<dbReference type="EC" id="5.2.1.8" evidence="1"/>
<keyword evidence="4" id="KW-0812">Transmembrane</keyword>
<accession>A0ABD3NKI9</accession>
<dbReference type="GO" id="GO:0003755">
    <property type="term" value="F:peptidyl-prolyl cis-trans isomerase activity"/>
    <property type="evidence" value="ECO:0007669"/>
    <property type="project" value="UniProtKB-KW"/>
</dbReference>
<evidence type="ECO:0000256" key="3">
    <source>
        <dbReference type="ARBA" id="ARBA00023235"/>
    </source>
</evidence>